<feature type="region of interest" description="Disordered" evidence="1">
    <location>
        <begin position="436"/>
        <end position="455"/>
    </location>
</feature>
<evidence type="ECO:0000313" key="2">
    <source>
        <dbReference type="EMBL" id="QHU06590.1"/>
    </source>
</evidence>
<name>A0A6C0JPG4_9ZZZZ</name>
<evidence type="ECO:0000256" key="1">
    <source>
        <dbReference type="SAM" id="MobiDB-lite"/>
    </source>
</evidence>
<proteinExistence type="predicted"/>
<dbReference type="EMBL" id="MN740658">
    <property type="protein sequence ID" value="QHU06590.1"/>
    <property type="molecule type" value="Genomic_DNA"/>
</dbReference>
<accession>A0A6C0JPG4</accession>
<dbReference type="AlphaFoldDB" id="A0A6C0JPG4"/>
<reference evidence="2" key="1">
    <citation type="journal article" date="2020" name="Nature">
        <title>Giant virus diversity and host interactions through global metagenomics.</title>
        <authorList>
            <person name="Schulz F."/>
            <person name="Roux S."/>
            <person name="Paez-Espino D."/>
            <person name="Jungbluth S."/>
            <person name="Walsh D.A."/>
            <person name="Denef V.J."/>
            <person name="McMahon K.D."/>
            <person name="Konstantinidis K.T."/>
            <person name="Eloe-Fadrosh E.A."/>
            <person name="Kyrpides N.C."/>
            <person name="Woyke T."/>
        </authorList>
    </citation>
    <scope>NUCLEOTIDE SEQUENCE</scope>
    <source>
        <strain evidence="2">GVMAG-S-1035315-10</strain>
    </source>
</reference>
<sequence>MYTGGKALIRPSSFSRFDIPEKLEKELKELETQKDEEIHVISDEKVRDIEAGFLTLLHLSSLSISKENDKNIREFLKNTPREVVIEILEDLASYGLIPPIEKETQGGAKYSPRMQKLTEKGLEFKNLLTKVKQDKVISKLDRIEAQRKLQAKRDAKIALQSRISGIDTTTQFENKTFNELDDFTKELAKCENHKPSVFAERLFSEKSVTVWKNTVTNKCRKIFELHQPDTQCANVIGESRIGDMCYICGLEMRNNIRSMTPSCEHILPIMQAMFFLDLYRSSDTPTDEQMNILKLEYAWTHRCCNLTKNVTSLLETRIDEENYPTWHFNSKNTDKILRSIFGEISPNECNSVRDLVPKEQREAWILDRIEKIRTEKIAPILDYIGKKGINGGIVVMLGLKNCVNPTKIDSKFLEILASEKEGTLVVTPKKIKLEKTGTMKVKRKGGNKRTHRNKK</sequence>
<organism evidence="2">
    <name type="scientific">viral metagenome</name>
    <dbReference type="NCBI Taxonomy" id="1070528"/>
    <lineage>
        <taxon>unclassified sequences</taxon>
        <taxon>metagenomes</taxon>
        <taxon>organismal metagenomes</taxon>
    </lineage>
</organism>
<protein>
    <submittedName>
        <fullName evidence="2">Uncharacterized protein</fullName>
    </submittedName>
</protein>
<feature type="compositionally biased region" description="Basic residues" evidence="1">
    <location>
        <begin position="440"/>
        <end position="455"/>
    </location>
</feature>